<accession>A0ABS1KWV8</accession>
<comment type="caution">
    <text evidence="1">The sequence shown here is derived from an EMBL/GenBank/DDBJ whole genome shotgun (WGS) entry which is preliminary data.</text>
</comment>
<organism evidence="1 2">
    <name type="scientific">Chryseolinea lacunae</name>
    <dbReference type="NCBI Taxonomy" id="2801331"/>
    <lineage>
        <taxon>Bacteria</taxon>
        <taxon>Pseudomonadati</taxon>
        <taxon>Bacteroidota</taxon>
        <taxon>Cytophagia</taxon>
        <taxon>Cytophagales</taxon>
        <taxon>Fulvivirgaceae</taxon>
        <taxon>Chryseolinea</taxon>
    </lineage>
</organism>
<keyword evidence="2" id="KW-1185">Reference proteome</keyword>
<evidence type="ECO:0008006" key="3">
    <source>
        <dbReference type="Google" id="ProtNLM"/>
    </source>
</evidence>
<reference evidence="1 2" key="1">
    <citation type="submission" date="2021-01" db="EMBL/GenBank/DDBJ databases">
        <title>Chryseolinea sp. Jin1 Genome sequencing and assembly.</title>
        <authorList>
            <person name="Kim I."/>
        </authorList>
    </citation>
    <scope>NUCLEOTIDE SEQUENCE [LARGE SCALE GENOMIC DNA]</scope>
    <source>
        <strain evidence="1 2">Jin1</strain>
    </source>
</reference>
<evidence type="ECO:0000313" key="1">
    <source>
        <dbReference type="EMBL" id="MBL0743697.1"/>
    </source>
</evidence>
<sequence length="240" mass="27304">MKPIFFVALFVLLSCSNRKPLTAVIEKVDTPERESVDSARKSTVVLEEFFADSLTIGMKSHNKIELSKYRSADSCYVIIHFYSRKNGMWTLKNAFEFSKDGIVGLDTELSDFNNDGLNDLTYRSAVAARGANEVRRLFIYDKAKDDLVLMKNSDAYPNLLYNETLHCIDAFLVYGGSSTVFLKISGDSLREFASVDLFEGLTVSTIDWDGTRNVIRRDTANKEGYVRYKNYKPLQVRDTF</sequence>
<dbReference type="RefSeq" id="WP_202013085.1">
    <property type="nucleotide sequence ID" value="NZ_JAERRB010000008.1"/>
</dbReference>
<dbReference type="EMBL" id="JAERRB010000008">
    <property type="protein sequence ID" value="MBL0743697.1"/>
    <property type="molecule type" value="Genomic_DNA"/>
</dbReference>
<protein>
    <recommendedName>
        <fullName evidence="3">VCBS repeat-containing protein</fullName>
    </recommendedName>
</protein>
<dbReference type="PROSITE" id="PS51257">
    <property type="entry name" value="PROKAR_LIPOPROTEIN"/>
    <property type="match status" value="1"/>
</dbReference>
<gene>
    <name evidence="1" type="ORF">JI741_20875</name>
</gene>
<dbReference type="Proteomes" id="UP000613030">
    <property type="component" value="Unassembled WGS sequence"/>
</dbReference>
<proteinExistence type="predicted"/>
<name>A0ABS1KWV8_9BACT</name>
<evidence type="ECO:0000313" key="2">
    <source>
        <dbReference type="Proteomes" id="UP000613030"/>
    </source>
</evidence>